<keyword evidence="3" id="KW-1185">Reference proteome</keyword>
<dbReference type="GO" id="GO:0005759">
    <property type="term" value="C:mitochondrial matrix"/>
    <property type="evidence" value="ECO:0007669"/>
    <property type="project" value="TreeGrafter"/>
</dbReference>
<gene>
    <name evidence="2" type="ORF">AC579_9759</name>
</gene>
<accession>A0A139IG14</accession>
<sequence>MVERQKSPSGSRPLHACLPWSVHGPLHGQRLSPLASACSKDLSEEAASSPSSTTVFTSDGIAGTTIMHYLHPRSRTTGTLFTTTLAISFAVVALPHLLPCPVDRRQFADSYETPDGRIVRRRKKRCGQDEGDGNQNVESISGASADNRPQRECPVPKPGGIVGQIMGFTKDERQKPKEVIVRSLQNKRQRDLPNDPSDVP</sequence>
<organism evidence="2 3">
    <name type="scientific">Pseudocercospora musae</name>
    <dbReference type="NCBI Taxonomy" id="113226"/>
    <lineage>
        <taxon>Eukaryota</taxon>
        <taxon>Fungi</taxon>
        <taxon>Dikarya</taxon>
        <taxon>Ascomycota</taxon>
        <taxon>Pezizomycotina</taxon>
        <taxon>Dothideomycetes</taxon>
        <taxon>Dothideomycetidae</taxon>
        <taxon>Mycosphaerellales</taxon>
        <taxon>Mycosphaerellaceae</taxon>
        <taxon>Pseudocercospora</taxon>
    </lineage>
</organism>
<dbReference type="Proteomes" id="UP000073492">
    <property type="component" value="Unassembled WGS sequence"/>
</dbReference>
<dbReference type="OrthoDB" id="4739136at2759"/>
<feature type="compositionally biased region" description="Polar residues" evidence="1">
    <location>
        <begin position="133"/>
        <end position="144"/>
    </location>
</feature>
<name>A0A139IG14_9PEZI</name>
<evidence type="ECO:0000313" key="2">
    <source>
        <dbReference type="EMBL" id="KXT13629.1"/>
    </source>
</evidence>
<dbReference type="GO" id="GO:0033617">
    <property type="term" value="P:mitochondrial respiratory chain complex IV assembly"/>
    <property type="evidence" value="ECO:0007669"/>
    <property type="project" value="TreeGrafter"/>
</dbReference>
<dbReference type="PANTHER" id="PTHR40020:SF1">
    <property type="entry name" value="CYTOCHROME C OXIDASE ASSEMBLY FACTOR 2"/>
    <property type="match status" value="1"/>
</dbReference>
<feature type="region of interest" description="Disordered" evidence="1">
    <location>
        <begin position="123"/>
        <end position="177"/>
    </location>
</feature>
<dbReference type="AlphaFoldDB" id="A0A139IG14"/>
<proteinExistence type="predicted"/>
<dbReference type="EMBL" id="LFZO01000109">
    <property type="protein sequence ID" value="KXT13629.1"/>
    <property type="molecule type" value="Genomic_DNA"/>
</dbReference>
<protein>
    <submittedName>
        <fullName evidence="2">Uncharacterized protein</fullName>
    </submittedName>
</protein>
<evidence type="ECO:0000313" key="3">
    <source>
        <dbReference type="Proteomes" id="UP000073492"/>
    </source>
</evidence>
<dbReference type="PANTHER" id="PTHR40020">
    <property type="entry name" value="CYTOCHROME C OXIDASE ASSEMBLY FACTOR 2"/>
    <property type="match status" value="1"/>
</dbReference>
<evidence type="ECO:0000256" key="1">
    <source>
        <dbReference type="SAM" id="MobiDB-lite"/>
    </source>
</evidence>
<reference evidence="2 3" key="1">
    <citation type="submission" date="2015-07" db="EMBL/GenBank/DDBJ databases">
        <title>Comparative genomics of the Sigatoka disease complex on banana suggests a link between parallel evolutionary changes in Pseudocercospora fijiensis and Pseudocercospora eumusae and increased virulence on the banana host.</title>
        <authorList>
            <person name="Chang T.-C."/>
            <person name="Salvucci A."/>
            <person name="Crous P.W."/>
            <person name="Stergiopoulos I."/>
        </authorList>
    </citation>
    <scope>NUCLEOTIDE SEQUENCE [LARGE SCALE GENOMIC DNA]</scope>
    <source>
        <strain evidence="2 3">CBS 116634</strain>
    </source>
</reference>
<comment type="caution">
    <text evidence="2">The sequence shown here is derived from an EMBL/GenBank/DDBJ whole genome shotgun (WGS) entry which is preliminary data.</text>
</comment>